<accession>A0A2I2GD11</accession>
<organism evidence="3 4">
    <name type="scientific">Aspergillus steynii IBT 23096</name>
    <dbReference type="NCBI Taxonomy" id="1392250"/>
    <lineage>
        <taxon>Eukaryota</taxon>
        <taxon>Fungi</taxon>
        <taxon>Dikarya</taxon>
        <taxon>Ascomycota</taxon>
        <taxon>Pezizomycotina</taxon>
        <taxon>Eurotiomycetes</taxon>
        <taxon>Eurotiomycetidae</taxon>
        <taxon>Eurotiales</taxon>
        <taxon>Aspergillaceae</taxon>
        <taxon>Aspergillus</taxon>
        <taxon>Aspergillus subgen. Circumdati</taxon>
    </lineage>
</organism>
<dbReference type="STRING" id="1392250.A0A2I2GD11"/>
<feature type="transmembrane region" description="Helical" evidence="2">
    <location>
        <begin position="29"/>
        <end position="47"/>
    </location>
</feature>
<dbReference type="PANTHER" id="PTHR33365:SF6">
    <property type="entry name" value="OXIDASE USTYA"/>
    <property type="match status" value="1"/>
</dbReference>
<dbReference type="OrthoDB" id="3687641at2759"/>
<keyword evidence="2" id="KW-0812">Transmembrane</keyword>
<keyword evidence="2" id="KW-0472">Membrane</keyword>
<dbReference type="GO" id="GO:0043386">
    <property type="term" value="P:mycotoxin biosynthetic process"/>
    <property type="evidence" value="ECO:0007669"/>
    <property type="project" value="InterPro"/>
</dbReference>
<dbReference type="Proteomes" id="UP000234275">
    <property type="component" value="Unassembled WGS sequence"/>
</dbReference>
<keyword evidence="2" id="KW-1133">Transmembrane helix</keyword>
<evidence type="ECO:0000313" key="3">
    <source>
        <dbReference type="EMBL" id="PLB50786.1"/>
    </source>
</evidence>
<evidence type="ECO:0008006" key="5">
    <source>
        <dbReference type="Google" id="ProtNLM"/>
    </source>
</evidence>
<dbReference type="AlphaFoldDB" id="A0A2I2GD11"/>
<gene>
    <name evidence="3" type="ORF">P170DRAFT_425087</name>
</gene>
<dbReference type="PANTHER" id="PTHR33365">
    <property type="entry name" value="YALI0B05434P"/>
    <property type="match status" value="1"/>
</dbReference>
<reference evidence="3 4" key="1">
    <citation type="submission" date="2016-12" db="EMBL/GenBank/DDBJ databases">
        <title>The genomes of Aspergillus section Nigri reveals drivers in fungal speciation.</title>
        <authorList>
            <consortium name="DOE Joint Genome Institute"/>
            <person name="Vesth T.C."/>
            <person name="Nybo J."/>
            <person name="Theobald S."/>
            <person name="Brandl J."/>
            <person name="Frisvad J.C."/>
            <person name="Nielsen K.F."/>
            <person name="Lyhne E.K."/>
            <person name="Kogle M.E."/>
            <person name="Kuo A."/>
            <person name="Riley R."/>
            <person name="Clum A."/>
            <person name="Nolan M."/>
            <person name="Lipzen A."/>
            <person name="Salamov A."/>
            <person name="Henrissat B."/>
            <person name="Wiebenga A."/>
            <person name="De Vries R.P."/>
            <person name="Grigoriev I.V."/>
            <person name="Mortensen U.H."/>
            <person name="Andersen M.R."/>
            <person name="Baker S.E."/>
        </authorList>
    </citation>
    <scope>NUCLEOTIDE SEQUENCE [LARGE SCALE GENOMIC DNA]</scope>
    <source>
        <strain evidence="3 4">IBT 23096</strain>
    </source>
</reference>
<dbReference type="Pfam" id="PF11807">
    <property type="entry name" value="UstYa"/>
    <property type="match status" value="1"/>
</dbReference>
<keyword evidence="4" id="KW-1185">Reference proteome</keyword>
<dbReference type="InterPro" id="IPR021765">
    <property type="entry name" value="UstYa-like"/>
</dbReference>
<name>A0A2I2GD11_9EURO</name>
<evidence type="ECO:0000256" key="1">
    <source>
        <dbReference type="ARBA" id="ARBA00035112"/>
    </source>
</evidence>
<evidence type="ECO:0000256" key="2">
    <source>
        <dbReference type="SAM" id="Phobius"/>
    </source>
</evidence>
<sequence length="246" mass="28240">MAASRYTALGTTESSQQLPLNKPPRWNGSWKYCLIALGGLAYIYPFIFTAQHAFSERVPNEYAQVSSFRTVWKPFTWNTAYSPQNHSDADSLWAAINPAHGIISVDRDWAEENHWPDSMPMPDDDSKSVYLLEAYHQLHCLQMLRLTFWEAVEGRPYTHQPSNHMEHCFDYLRQIVQCNADNTPLYTFGEFQAGDGQLHRCRDWGQLHDYATEHSACYRDSVHGIPLKEHFGFCESASRDGLEGTS</sequence>
<dbReference type="GeneID" id="36555298"/>
<dbReference type="EMBL" id="MSFO01000003">
    <property type="protein sequence ID" value="PLB50786.1"/>
    <property type="molecule type" value="Genomic_DNA"/>
</dbReference>
<protein>
    <recommendedName>
        <fullName evidence="5">Tat pathway signal sequence</fullName>
    </recommendedName>
</protein>
<proteinExistence type="inferred from homology"/>
<dbReference type="VEuPathDB" id="FungiDB:P170DRAFT_425087"/>
<comment type="similarity">
    <text evidence="1">Belongs to the ustYa family.</text>
</comment>
<evidence type="ECO:0000313" key="4">
    <source>
        <dbReference type="Proteomes" id="UP000234275"/>
    </source>
</evidence>
<dbReference type="RefSeq" id="XP_024706088.1">
    <property type="nucleotide sequence ID" value="XM_024847599.1"/>
</dbReference>
<comment type="caution">
    <text evidence="3">The sequence shown here is derived from an EMBL/GenBank/DDBJ whole genome shotgun (WGS) entry which is preliminary data.</text>
</comment>